<dbReference type="Gene3D" id="2.30.29.30">
    <property type="entry name" value="Pleckstrin-homology domain (PH domain)/Phosphotyrosine-binding domain (PTB)"/>
    <property type="match status" value="1"/>
</dbReference>
<dbReference type="InterPro" id="IPR011993">
    <property type="entry name" value="PH-like_dom_sf"/>
</dbReference>
<dbReference type="InParanoid" id="A0A0G4ET19"/>
<feature type="region of interest" description="Disordered" evidence="1">
    <location>
        <begin position="367"/>
        <end position="399"/>
    </location>
</feature>
<dbReference type="Proteomes" id="UP000041254">
    <property type="component" value="Unassembled WGS sequence"/>
</dbReference>
<evidence type="ECO:0000259" key="2">
    <source>
        <dbReference type="PROSITE" id="PS50003"/>
    </source>
</evidence>
<feature type="region of interest" description="Disordered" evidence="1">
    <location>
        <begin position="868"/>
        <end position="907"/>
    </location>
</feature>
<accession>A0A0G4ET19</accession>
<protein>
    <recommendedName>
        <fullName evidence="2">PH domain-containing protein</fullName>
    </recommendedName>
</protein>
<keyword evidence="4" id="KW-1185">Reference proteome</keyword>
<evidence type="ECO:0000313" key="4">
    <source>
        <dbReference type="Proteomes" id="UP000041254"/>
    </source>
</evidence>
<dbReference type="SMART" id="SM00233">
    <property type="entry name" value="PH"/>
    <property type="match status" value="1"/>
</dbReference>
<feature type="domain" description="PH" evidence="2">
    <location>
        <begin position="671"/>
        <end position="778"/>
    </location>
</feature>
<proteinExistence type="predicted"/>
<reference evidence="3 4" key="1">
    <citation type="submission" date="2014-11" db="EMBL/GenBank/DDBJ databases">
        <authorList>
            <person name="Zhu J."/>
            <person name="Qi W."/>
            <person name="Song R."/>
        </authorList>
    </citation>
    <scope>NUCLEOTIDE SEQUENCE [LARGE SCALE GENOMIC DNA]</scope>
</reference>
<organism evidence="3 4">
    <name type="scientific">Vitrella brassicaformis (strain CCMP3155)</name>
    <dbReference type="NCBI Taxonomy" id="1169540"/>
    <lineage>
        <taxon>Eukaryota</taxon>
        <taxon>Sar</taxon>
        <taxon>Alveolata</taxon>
        <taxon>Colpodellida</taxon>
        <taxon>Vitrellaceae</taxon>
        <taxon>Vitrella</taxon>
    </lineage>
</organism>
<feature type="region of interest" description="Disordered" evidence="1">
    <location>
        <begin position="1"/>
        <end position="29"/>
    </location>
</feature>
<dbReference type="EMBL" id="CDMY01000300">
    <property type="protein sequence ID" value="CEM00856.1"/>
    <property type="molecule type" value="Genomic_DNA"/>
</dbReference>
<evidence type="ECO:0000256" key="1">
    <source>
        <dbReference type="SAM" id="MobiDB-lite"/>
    </source>
</evidence>
<name>A0A0G4ET19_VITBC</name>
<dbReference type="VEuPathDB" id="CryptoDB:Vbra_12991"/>
<gene>
    <name evidence="3" type="ORF">Vbra_12991</name>
</gene>
<feature type="compositionally biased region" description="Basic and acidic residues" evidence="1">
    <location>
        <begin position="9"/>
        <end position="25"/>
    </location>
</feature>
<feature type="compositionally biased region" description="Low complexity" evidence="1">
    <location>
        <begin position="868"/>
        <end position="888"/>
    </location>
</feature>
<feature type="region of interest" description="Disordered" evidence="1">
    <location>
        <begin position="794"/>
        <end position="833"/>
    </location>
</feature>
<dbReference type="InterPro" id="IPR001849">
    <property type="entry name" value="PH_domain"/>
</dbReference>
<dbReference type="AlphaFoldDB" id="A0A0G4ET19"/>
<evidence type="ECO:0000313" key="3">
    <source>
        <dbReference type="EMBL" id="CEM00856.1"/>
    </source>
</evidence>
<feature type="compositionally biased region" description="Low complexity" evidence="1">
    <location>
        <begin position="796"/>
        <end position="807"/>
    </location>
</feature>
<dbReference type="SUPFAM" id="SSF50729">
    <property type="entry name" value="PH domain-like"/>
    <property type="match status" value="1"/>
</dbReference>
<feature type="compositionally biased region" description="Pro residues" evidence="1">
    <location>
        <begin position="808"/>
        <end position="827"/>
    </location>
</feature>
<sequence>MLHGTRLKKTADHTQQPHDPQREKCPNPSSLQCNVRLLTDAIEAVLRSRLVNALWRLRDYAQILRLSALANAFQPSTQQPHLPSQPGPPAVMGRGQWWATMLLIFRRKQLERMERALSKPLLGGALRAWRSATLLGDSGAVESASAKRRAARRLTRSLHAAYVRRVVYGVLRLKGDYQTLLLCEGDLEGSCIRREIQLERFCARWRRELVRYVFKEWRNAVTRDLMAQHISEGSARQLATLVRGAAMRRLDAAFAKLRTNRRAVHPALDRAIRWCKERGVPPLPLSSHQPPFAASPIPPSGPSATLTGRPIPALLVRGRQAAASADAAFVERIVRTRREVEEAIALTRVFFSALTHNRGFLKQLISHTHARQQQDTRDAQPPTQPSAAGRVSGAEPLSSHYPPVMAAVRRGGVGMGGILSPTRTRQAAAIAMSRQQAASPADGGGVVKASYTDKLWRWVLLRRIVERKMRDDMARGWAAWKRMHGPHTPTPVGLAGIDEVSSLQLQTSARQTNEMLMALVFATWHTAATHKRERRRLSASRLASSLRAVHQSPLRLTFATLRSSAMASSAGGGSRDDKRHAANRILRWAARRQARLLKGALMAMSGTVAIPPQQQAAAALARAVCRVQLVRVSRAMEKWKGHVLVRRSIHMVPSLWTRDRATGAAVDIRPLTAGTDVLIKYNSRDGKRVRRVFQVLRDGWLCWSDRTAREPTSASRHRIDLAQCVTVLHTFTMRAQRLPTDPSSLCFVVVAANRTLDLCAQNEQQLVTWVTGLQSLIHYFSRLLKVPSVDVRGKASRASTTPRASSPSPRPPGLPPLPPRIAPPPKRAVPVHLPRGTLLYRKVRRQLHDRATADGKTMRQMWREAIAAAASMQQQQQRRSGTQRAGGSKTVQQGKREGVKPRTPRKK</sequence>
<dbReference type="PROSITE" id="PS50003">
    <property type="entry name" value="PH_DOMAIN"/>
    <property type="match status" value="1"/>
</dbReference>